<feature type="compositionally biased region" description="Polar residues" evidence="1">
    <location>
        <begin position="32"/>
        <end position="55"/>
    </location>
</feature>
<feature type="region of interest" description="Disordered" evidence="1">
    <location>
        <begin position="168"/>
        <end position="217"/>
    </location>
</feature>
<dbReference type="RefSeq" id="WP_075138702.1">
    <property type="nucleotide sequence ID" value="NZ_CP015994.1"/>
</dbReference>
<feature type="compositionally biased region" description="Basic and acidic residues" evidence="1">
    <location>
        <begin position="439"/>
        <end position="450"/>
    </location>
</feature>
<evidence type="ECO:0000313" key="2">
    <source>
        <dbReference type="EMBL" id="ASI47439.1"/>
    </source>
</evidence>
<name>A0A2Z2LB60_9RICK</name>
<dbReference type="KEGG" id="aoh:AOV_00510"/>
<gene>
    <name evidence="2" type="ORF">AOV_00510</name>
</gene>
<feature type="region of interest" description="Disordered" evidence="1">
    <location>
        <begin position="431"/>
        <end position="450"/>
    </location>
</feature>
<dbReference type="OrthoDB" id="7165544at2"/>
<reference evidence="2 3" key="2">
    <citation type="journal article" date="2019" name="BMC Genomics">
        <title>The Anaplasma ovis genome reveals a high proportion of pseudogenes.</title>
        <authorList>
            <person name="Liu Z."/>
            <person name="Peasley A.M."/>
            <person name="Yang J."/>
            <person name="Li Y."/>
            <person name="Guan G."/>
            <person name="Luo J."/>
            <person name="Yin H."/>
            <person name="Brayton K.A."/>
        </authorList>
    </citation>
    <scope>NUCLEOTIDE SEQUENCE [LARGE SCALE GENOMIC DNA]</scope>
    <source>
        <strain evidence="2 3">Haibei</strain>
    </source>
</reference>
<dbReference type="Proteomes" id="UP000259762">
    <property type="component" value="Chromosome"/>
</dbReference>
<sequence>MSSEKKVRSGAAMNQDMRSAANSAGKGVLASSAPTSRGKQPDSTASGKTSTNHSASYDEVAAKLEEAGVDLSFSGEQAARRLTGHAKPQKAEGAQAPDDSIMRFAEKRTRDYMDRYHSGMDALGIDENQVLSHQKMLQREAFSKGREFTDQDKQGLMQRLMQAALNPSSDAAQEFAKQVKESHKKVSSWSTKAQRPALRDDPATTDPSKAEFFFPTPGSIKGLPGADQYPKVMAQMFPEPEKATPWMLLRAEEKLVAHIKAGLDPQEFDFHAPIAKPDVPPKPSQTRYDQQKEMIRNVFIKDMERVMDTVREQVDRKHAERAKQRAQRDAEFRAKITQHNYEASVNALESRGVTVNDDIKQAIMEREKTIEKEAEVRANSGKESPNLFQRVLQTIREVVKAVVKLFDRPVGPLPDQVTSAVDNIMAQLRTGDTGKGAKKGVEQGKTDPLAERTSEVKAKLEAAGIKFDEQQQSVTVDVSGLSTTASPKQRQDVSEQVAQKPELKSAVKAFADVVATASNQQPNVAEQQPAVQQQQSARSR</sequence>
<dbReference type="EMBL" id="CP015994">
    <property type="protein sequence ID" value="ASI47439.1"/>
    <property type="molecule type" value="Genomic_DNA"/>
</dbReference>
<feature type="region of interest" description="Disordered" evidence="1">
    <location>
        <begin position="79"/>
        <end position="102"/>
    </location>
</feature>
<evidence type="ECO:0000256" key="1">
    <source>
        <dbReference type="SAM" id="MobiDB-lite"/>
    </source>
</evidence>
<reference evidence="3" key="1">
    <citation type="submission" date="2018-06" db="EMBL/GenBank/DDBJ databases">
        <title>The Anaplasma ovis genome reveals a high proportion of pseudogenes.</title>
        <authorList>
            <person name="Liu Z."/>
            <person name="Peasley A.M."/>
            <person name="Yang J."/>
            <person name="Li Y."/>
            <person name="Guan G."/>
            <person name="Luo J."/>
            <person name="Yin H."/>
            <person name="Brayton K.A."/>
        </authorList>
    </citation>
    <scope>NUCLEOTIDE SEQUENCE [LARGE SCALE GENOMIC DNA]</scope>
    <source>
        <strain evidence="3">Haibei</strain>
    </source>
</reference>
<feature type="region of interest" description="Disordered" evidence="1">
    <location>
        <begin position="478"/>
        <end position="500"/>
    </location>
</feature>
<evidence type="ECO:0000313" key="3">
    <source>
        <dbReference type="Proteomes" id="UP000259762"/>
    </source>
</evidence>
<feature type="region of interest" description="Disordered" evidence="1">
    <location>
        <begin position="519"/>
        <end position="540"/>
    </location>
</feature>
<organism evidence="2 3">
    <name type="scientific">Anaplasma ovis str. Haibei</name>
    <dbReference type="NCBI Taxonomy" id="1248439"/>
    <lineage>
        <taxon>Bacteria</taxon>
        <taxon>Pseudomonadati</taxon>
        <taxon>Pseudomonadota</taxon>
        <taxon>Alphaproteobacteria</taxon>
        <taxon>Rickettsiales</taxon>
        <taxon>Anaplasmataceae</taxon>
        <taxon>Anaplasma</taxon>
    </lineage>
</organism>
<protein>
    <submittedName>
        <fullName evidence="2">Uncharacterized protein</fullName>
    </submittedName>
</protein>
<feature type="compositionally biased region" description="Polar residues" evidence="1">
    <location>
        <begin position="478"/>
        <end position="488"/>
    </location>
</feature>
<feature type="region of interest" description="Disordered" evidence="1">
    <location>
        <begin position="1"/>
        <end position="59"/>
    </location>
</feature>
<dbReference type="AlphaFoldDB" id="A0A2Z2LB60"/>
<keyword evidence="3" id="KW-1185">Reference proteome</keyword>
<proteinExistence type="predicted"/>
<accession>A0A2Z2LB60</accession>